<keyword evidence="2 5" id="KW-0808">Transferase</keyword>
<dbReference type="InterPro" id="IPR002008">
    <property type="entry name" value="DNA_pol_X_beta-like"/>
</dbReference>
<evidence type="ECO:0000313" key="9">
    <source>
        <dbReference type="Proteomes" id="UP000237144"/>
    </source>
</evidence>
<dbReference type="GO" id="GO:0003677">
    <property type="term" value="F:DNA binding"/>
    <property type="evidence" value="ECO:0007669"/>
    <property type="project" value="UniProtKB-UniRule"/>
</dbReference>
<evidence type="ECO:0000256" key="1">
    <source>
        <dbReference type="ARBA" id="ARBA00022490"/>
    </source>
</evidence>
<keyword evidence="5" id="KW-0539">Nucleus</keyword>
<dbReference type="GO" id="GO:0046872">
    <property type="term" value="F:metal ion binding"/>
    <property type="evidence" value="ECO:0007669"/>
    <property type="project" value="UniProtKB-UniRule"/>
</dbReference>
<dbReference type="Proteomes" id="UP000237144">
    <property type="component" value="Unassembled WGS sequence"/>
</dbReference>
<name>A0A2S5BH91_9BASI</name>
<evidence type="ECO:0000259" key="7">
    <source>
        <dbReference type="SMART" id="SM00483"/>
    </source>
</evidence>
<proteinExistence type="inferred from homology"/>
<dbReference type="Gene3D" id="1.10.150.20">
    <property type="entry name" value="5' to 3' exonuclease, C-terminal subdomain"/>
    <property type="match status" value="1"/>
</dbReference>
<keyword evidence="3 5" id="KW-0548">Nucleotidyltransferase</keyword>
<evidence type="ECO:0000256" key="6">
    <source>
        <dbReference type="SAM" id="MobiDB-lite"/>
    </source>
</evidence>
<dbReference type="AlphaFoldDB" id="A0A2S5BH91"/>
<keyword evidence="5" id="KW-0234">DNA repair</keyword>
<dbReference type="Gene3D" id="3.30.460.10">
    <property type="entry name" value="Beta Polymerase, domain 2"/>
    <property type="match status" value="1"/>
</dbReference>
<dbReference type="PANTHER" id="PTHR11276">
    <property type="entry name" value="DNA POLYMERASE TYPE-X FAMILY MEMBER"/>
    <property type="match status" value="1"/>
</dbReference>
<dbReference type="InterPro" id="IPR043519">
    <property type="entry name" value="NT_sf"/>
</dbReference>
<dbReference type="GO" id="GO:0006284">
    <property type="term" value="P:base-excision repair"/>
    <property type="evidence" value="ECO:0007669"/>
    <property type="project" value="TreeGrafter"/>
</dbReference>
<dbReference type="InterPro" id="IPR028207">
    <property type="entry name" value="DNA_pol_B_palm_palm"/>
</dbReference>
<feature type="domain" description="DNA-directed DNA polymerase X" evidence="7">
    <location>
        <begin position="65"/>
        <end position="397"/>
    </location>
</feature>
<comment type="function">
    <text evidence="5">DNA polymerase that functions in several pathways of DNA repair. Involved in base excision repair (BER) responsible for repair of lesions that give rise to abasic (AP) sites in DNA. Also contributes to DNA double-strand break repair by non-homologous end joining and homologous recombination. Has both template-dependent and template-independent (terminal transferase) DNA polymerase activities. Has also a 5'-deoxyribose-5-phosphate lyase (dRP lyase) activity.</text>
</comment>
<dbReference type="GO" id="GO:0005634">
    <property type="term" value="C:nucleus"/>
    <property type="evidence" value="ECO:0007669"/>
    <property type="project" value="UniProtKB-SubCell"/>
</dbReference>
<dbReference type="EC" id="2.7.7.7" evidence="5"/>
<dbReference type="EMBL" id="PJQD01000008">
    <property type="protein sequence ID" value="POY76146.1"/>
    <property type="molecule type" value="Genomic_DNA"/>
</dbReference>
<dbReference type="PRINTS" id="PR00869">
    <property type="entry name" value="DNAPOLX"/>
</dbReference>
<keyword evidence="1" id="KW-0963">Cytoplasm</keyword>
<dbReference type="Gene3D" id="3.30.210.10">
    <property type="entry name" value="DNA polymerase, thumb domain"/>
    <property type="match status" value="1"/>
</dbReference>
<comment type="catalytic activity">
    <reaction evidence="5">
        <text>DNA(n) + a 2'-deoxyribonucleoside 5'-triphosphate = DNA(n+1) + diphosphate</text>
        <dbReference type="Rhea" id="RHEA:22508"/>
        <dbReference type="Rhea" id="RHEA-COMP:17339"/>
        <dbReference type="Rhea" id="RHEA-COMP:17340"/>
        <dbReference type="ChEBI" id="CHEBI:33019"/>
        <dbReference type="ChEBI" id="CHEBI:61560"/>
        <dbReference type="ChEBI" id="CHEBI:173112"/>
        <dbReference type="EC" id="2.7.7.7"/>
    </reaction>
</comment>
<evidence type="ECO:0000256" key="3">
    <source>
        <dbReference type="ARBA" id="ARBA00022695"/>
    </source>
</evidence>
<keyword evidence="9" id="KW-1185">Reference proteome</keyword>
<evidence type="ECO:0000256" key="5">
    <source>
        <dbReference type="RuleBase" id="RU366014"/>
    </source>
</evidence>
<evidence type="ECO:0000313" key="8">
    <source>
        <dbReference type="EMBL" id="POY76146.1"/>
    </source>
</evidence>
<keyword evidence="5" id="KW-0239">DNA-directed DNA polymerase</keyword>
<keyword evidence="4" id="KW-0238">DNA-binding</keyword>
<accession>A0A2S5BH91</accession>
<dbReference type="Pfam" id="PF10391">
    <property type="entry name" value="DNA_pol_lambd_f"/>
    <property type="match status" value="1"/>
</dbReference>
<dbReference type="OrthoDB" id="205514at2759"/>
<feature type="region of interest" description="Disordered" evidence="6">
    <location>
        <begin position="1"/>
        <end position="21"/>
    </location>
</feature>
<dbReference type="GO" id="GO:0003887">
    <property type="term" value="F:DNA-directed DNA polymerase activity"/>
    <property type="evidence" value="ECO:0007669"/>
    <property type="project" value="UniProtKB-UniRule"/>
</dbReference>
<dbReference type="InterPro" id="IPR002054">
    <property type="entry name" value="DNA-dir_DNA_pol_X"/>
</dbReference>
<reference evidence="8 9" key="1">
    <citation type="journal article" date="2018" name="Front. Microbiol.">
        <title>Prospects for Fungal Bioremediation of Acidic Radioactive Waste Sites: Characterization and Genome Sequence of Rhodotorula taiwanensis MD1149.</title>
        <authorList>
            <person name="Tkavc R."/>
            <person name="Matrosova V.Y."/>
            <person name="Grichenko O.E."/>
            <person name="Gostincar C."/>
            <person name="Volpe R.P."/>
            <person name="Klimenkova P."/>
            <person name="Gaidamakova E.K."/>
            <person name="Zhou C.E."/>
            <person name="Stewart B.J."/>
            <person name="Lyman M.G."/>
            <person name="Malfatti S.A."/>
            <person name="Rubinfeld B."/>
            <person name="Courtot M."/>
            <person name="Singh J."/>
            <person name="Dalgard C.L."/>
            <person name="Hamilton T."/>
            <person name="Frey K.G."/>
            <person name="Gunde-Cimerman N."/>
            <person name="Dugan L."/>
            <person name="Daly M.J."/>
        </authorList>
    </citation>
    <scope>NUCLEOTIDE SEQUENCE [LARGE SCALE GENOMIC DNA]</scope>
    <source>
        <strain evidence="8 9">MD1149</strain>
    </source>
</reference>
<dbReference type="Pfam" id="PF14792">
    <property type="entry name" value="DNA_pol_B_palm"/>
    <property type="match status" value="1"/>
</dbReference>
<comment type="subcellular location">
    <subcellularLocation>
        <location evidence="5">Nucleus</location>
    </subcellularLocation>
</comment>
<dbReference type="InterPro" id="IPR022312">
    <property type="entry name" value="DNA_pol_X"/>
</dbReference>
<dbReference type="STRING" id="741276.A0A2S5BH91"/>
<dbReference type="SUPFAM" id="SSF81301">
    <property type="entry name" value="Nucleotidyltransferase"/>
    <property type="match status" value="1"/>
</dbReference>
<comment type="caution">
    <text evidence="8">The sequence shown here is derived from an EMBL/GenBank/DDBJ whole genome shotgun (WGS) entry which is preliminary data.</text>
</comment>
<dbReference type="PRINTS" id="PR00870">
    <property type="entry name" value="DNAPOLXBETA"/>
</dbReference>
<dbReference type="InterPro" id="IPR037160">
    <property type="entry name" value="DNA_Pol_thumb_sf"/>
</dbReference>
<organism evidence="8 9">
    <name type="scientific">Rhodotorula taiwanensis</name>
    <dbReference type="NCBI Taxonomy" id="741276"/>
    <lineage>
        <taxon>Eukaryota</taxon>
        <taxon>Fungi</taxon>
        <taxon>Dikarya</taxon>
        <taxon>Basidiomycota</taxon>
        <taxon>Pucciniomycotina</taxon>
        <taxon>Microbotryomycetes</taxon>
        <taxon>Sporidiobolales</taxon>
        <taxon>Sporidiobolaceae</taxon>
        <taxon>Rhodotorula</taxon>
    </lineage>
</organism>
<comment type="similarity">
    <text evidence="5">Belongs to the DNA polymerase type-X family.</text>
</comment>
<keyword evidence="5" id="KW-0227">DNA damage</keyword>
<gene>
    <name evidence="8" type="ORF">BMF94_0869</name>
</gene>
<dbReference type="SMART" id="SM00483">
    <property type="entry name" value="POLXc"/>
    <property type="match status" value="1"/>
</dbReference>
<dbReference type="GO" id="GO:0006303">
    <property type="term" value="P:double-strand break repair via nonhomologous end joining"/>
    <property type="evidence" value="ECO:0007669"/>
    <property type="project" value="TreeGrafter"/>
</dbReference>
<evidence type="ECO:0000256" key="2">
    <source>
        <dbReference type="ARBA" id="ARBA00022679"/>
    </source>
</evidence>
<dbReference type="InterPro" id="IPR029398">
    <property type="entry name" value="PolB_thumb"/>
</dbReference>
<dbReference type="PANTHER" id="PTHR11276:SF42">
    <property type="entry name" value="DNA POLYMERASE BETA"/>
    <property type="match status" value="1"/>
</dbReference>
<dbReference type="Pfam" id="PF14791">
    <property type="entry name" value="DNA_pol_B_thumb"/>
    <property type="match status" value="1"/>
</dbReference>
<protein>
    <recommendedName>
        <fullName evidence="5">DNA polymerase</fullName>
        <ecNumber evidence="5">2.7.7.7</ecNumber>
    </recommendedName>
</protein>
<dbReference type="SUPFAM" id="SSF81585">
    <property type="entry name" value="PsbU/PolX domain-like"/>
    <property type="match status" value="1"/>
</dbReference>
<dbReference type="InterPro" id="IPR018944">
    <property type="entry name" value="DNA_pol_lambd_fingers_domain"/>
</dbReference>
<sequence>MALRLKSPAYSTSPPLPGPVHEKRASVLAKKIAADEEVDLRQIMADLRDLELLDMLNKVSPKSGSGYKDATRALYSLFHQCEQQGGKCSFGELHSALPPLYGLAWNAITERLLDGRVSKLDGLDAEDKAALLFLQIYKRAFSRLARALTALTLPFYSVGPARARDFAADGCRSFEDLWNRHEELKPKLSRANKIGLLHREDIQRLIPRIEMDALRDALGKAVQTVDPTFEFEILGSYRRGVPFSSDIDLAVRHQSFIGSEGQEALGKSLLGSIIEQLEVEKLVRKEHELARGVKKFAGLIRLPGYSHYRRIDVRLAPFDSYPYMLLGSSGDSLLMKLLRYTAKQKGYCLNEYGMGDKFDAVDENQNGFRPGTLKVVESEEGIFKLLGLPYLAPTERDFRTWGPKYLREGESSLTCGDF</sequence>
<evidence type="ECO:0000256" key="4">
    <source>
        <dbReference type="ARBA" id="ARBA00023125"/>
    </source>
</evidence>